<dbReference type="Proteomes" id="UP000051295">
    <property type="component" value="Unassembled WGS sequence"/>
</dbReference>
<dbReference type="InterPro" id="IPR046867">
    <property type="entry name" value="AldOxase/xan_DH_MoCoBD2"/>
</dbReference>
<dbReference type="EMBL" id="LAXJ01000001">
    <property type="protein sequence ID" value="KRS14909.1"/>
    <property type="molecule type" value="Genomic_DNA"/>
</dbReference>
<keyword evidence="4" id="KW-1185">Reference proteome</keyword>
<dbReference type="InterPro" id="IPR012368">
    <property type="entry name" value="OxRdtase_Mopterin-bd_su_IorB"/>
</dbReference>
<dbReference type="Pfam" id="PF02738">
    <property type="entry name" value="MoCoBD_1"/>
    <property type="match status" value="1"/>
</dbReference>
<gene>
    <name evidence="3" type="ORF">XM53_00165</name>
</gene>
<organism evidence="3 4">
    <name type="scientific">Roseovarius atlanticus</name>
    <dbReference type="NCBI Taxonomy" id="1641875"/>
    <lineage>
        <taxon>Bacteria</taxon>
        <taxon>Pseudomonadati</taxon>
        <taxon>Pseudomonadota</taxon>
        <taxon>Alphaproteobacteria</taxon>
        <taxon>Rhodobacterales</taxon>
        <taxon>Roseobacteraceae</taxon>
        <taxon>Roseovarius</taxon>
    </lineage>
</organism>
<proteinExistence type="predicted"/>
<dbReference type="RefSeq" id="WP_057789159.1">
    <property type="nucleotide sequence ID" value="NZ_LAXJ01000001.1"/>
</dbReference>
<dbReference type="SUPFAM" id="SSF56003">
    <property type="entry name" value="Molybdenum cofactor-binding domain"/>
    <property type="match status" value="2"/>
</dbReference>
<comment type="caution">
    <text evidence="3">The sequence shown here is derived from an EMBL/GenBank/DDBJ whole genome shotgun (WGS) entry which is preliminary data.</text>
</comment>
<feature type="domain" description="Aldehyde oxidase/xanthine dehydrogenase a/b hammerhead" evidence="2">
    <location>
        <begin position="240"/>
        <end position="318"/>
    </location>
</feature>
<dbReference type="InterPro" id="IPR008274">
    <property type="entry name" value="AldOxase/xan_DH_MoCoBD1"/>
</dbReference>
<evidence type="ECO:0000256" key="1">
    <source>
        <dbReference type="SAM" id="Phobius"/>
    </source>
</evidence>
<dbReference type="Pfam" id="PF20256">
    <property type="entry name" value="MoCoBD_2"/>
    <property type="match status" value="1"/>
</dbReference>
<evidence type="ECO:0000259" key="2">
    <source>
        <dbReference type="SMART" id="SM01008"/>
    </source>
</evidence>
<dbReference type="STRING" id="1641875.XM53_00165"/>
<dbReference type="PIRSF" id="PIRSF036389">
    <property type="entry name" value="IOR_B"/>
    <property type="match status" value="1"/>
</dbReference>
<keyword evidence="1" id="KW-0812">Transmembrane</keyword>
<dbReference type="PATRIC" id="fig|1641875.4.peg.34"/>
<keyword evidence="1" id="KW-0472">Membrane</keyword>
<accession>A0A0T5P198</accession>
<dbReference type="GO" id="GO:0016491">
    <property type="term" value="F:oxidoreductase activity"/>
    <property type="evidence" value="ECO:0007669"/>
    <property type="project" value="InterPro"/>
</dbReference>
<reference evidence="3 4" key="1">
    <citation type="submission" date="2015-04" db="EMBL/GenBank/DDBJ databases">
        <title>The draft genome sequence of Roseovarius sp.R12b.</title>
        <authorList>
            <person name="Li G."/>
            <person name="Lai Q."/>
            <person name="Shao Z."/>
            <person name="Yan P."/>
        </authorList>
    </citation>
    <scope>NUCLEOTIDE SEQUENCE [LARGE SCALE GENOMIC DNA]</scope>
    <source>
        <strain evidence="3 4">R12B</strain>
    </source>
</reference>
<sequence>MSRVGKIARRSFLVGAVAAAGGVAFGVWRYKTPYRNPLLSGLNDGEAALTPYVLIRPDGITLITPRADKGQGAYQVQAMLLAEELDVTLDQIAVDPGPPDVAYWNRALADEAAAFLAPGGGLGEQVAGSIVSAGAKFLGLQITGGSTTTPDGFDKLRSAGASARETLKAAAAAQMGVAASELTTRDGAVILPDGTALPYTELVGAAAEVDPVTDVDLRPASEWRLIGKPTPRLDMVAKSTGTQNYGIDVNLPGMVHATVLLNPALGGALGSYDTAEAFKIRGVQSVVEITGGLGIVADNTWRAMEGAKAIVASWPDGPLPPTMDAHWQALLDSFTEDAQDSRKRDDGDVDTALGEADVIEAEYRAPYLAHAPLEPVNATVRVDEDAVEIWTGTQIPRNVLTNVSRITGVPEDNITLHNQMIGGSFGHRLEDMVVRHAAEIAMQMKGTPVKLTYSREEDMTHDFPRQIAMARMRGTVREGRVEAYDLGIAMPSVIVSQMGRQGLSVPGPDSQIVAGAFEQPFAVPHHRVTGYRAPPLALISSWRSVGASTNGFFYNAGLDELIHAAGADPMEERLRLCDDPLARGVLEAVAEMSDWSGPKPAEGVGRGVAFTKSFGVPCAEVIEVETTQAGLKLTRAWVAAEVGTVVDPLNFENQVAGGVIFGLGHAMNCELTYADGRAEQTNFDAFQGLRLYQAPLIEVRGLENGDTVLGVGEPPVPPAAPALAAAIFAATGTRLREMPFSKFVEFA</sequence>
<dbReference type="InterPro" id="IPR000674">
    <property type="entry name" value="Ald_Oxase/Xan_DH_a/b"/>
</dbReference>
<dbReference type="InterPro" id="IPR052516">
    <property type="entry name" value="N-heterocyclic_Hydroxylase"/>
</dbReference>
<dbReference type="OrthoDB" id="9767994at2"/>
<evidence type="ECO:0000313" key="4">
    <source>
        <dbReference type="Proteomes" id="UP000051295"/>
    </source>
</evidence>
<dbReference type="Gene3D" id="3.30.365.10">
    <property type="entry name" value="Aldehyde oxidase/xanthine dehydrogenase, molybdopterin binding domain"/>
    <property type="match status" value="4"/>
</dbReference>
<name>A0A0T5P198_9RHOB</name>
<dbReference type="PANTHER" id="PTHR47495:SF1">
    <property type="entry name" value="BLL3820 PROTEIN"/>
    <property type="match status" value="1"/>
</dbReference>
<feature type="transmembrane region" description="Helical" evidence="1">
    <location>
        <begin position="12"/>
        <end position="30"/>
    </location>
</feature>
<dbReference type="AlphaFoldDB" id="A0A0T5P198"/>
<dbReference type="PANTHER" id="PTHR47495">
    <property type="entry name" value="ALDEHYDE DEHYDROGENASE"/>
    <property type="match status" value="1"/>
</dbReference>
<keyword evidence="1" id="KW-1133">Transmembrane helix</keyword>
<evidence type="ECO:0000313" key="3">
    <source>
        <dbReference type="EMBL" id="KRS14909.1"/>
    </source>
</evidence>
<dbReference type="InterPro" id="IPR037165">
    <property type="entry name" value="AldOxase/xan_DH_Mopterin-bd_sf"/>
</dbReference>
<protein>
    <submittedName>
        <fullName evidence="3">Isoquinoline 1-oxidoreductase</fullName>
    </submittedName>
</protein>
<dbReference type="SMART" id="SM01008">
    <property type="entry name" value="Ald_Xan_dh_C"/>
    <property type="match status" value="1"/>
</dbReference>
<dbReference type="Gene3D" id="3.90.1170.50">
    <property type="entry name" value="Aldehyde oxidase/xanthine dehydrogenase, a/b hammerhead"/>
    <property type="match status" value="1"/>
</dbReference>